<reference evidence="3" key="1">
    <citation type="journal article" date="2019" name="Int. J. Syst. Evol. Microbiol.">
        <title>The Global Catalogue of Microorganisms (GCM) 10K type strain sequencing project: providing services to taxonomists for standard genome sequencing and annotation.</title>
        <authorList>
            <consortium name="The Broad Institute Genomics Platform"/>
            <consortium name="The Broad Institute Genome Sequencing Center for Infectious Disease"/>
            <person name="Wu L."/>
            <person name="Ma J."/>
        </authorList>
    </citation>
    <scope>NUCLEOTIDE SEQUENCE [LARGE SCALE GENOMIC DNA]</scope>
    <source>
        <strain evidence="3">CGMCC 4.7317</strain>
    </source>
</reference>
<dbReference type="EMBL" id="JBHSTI010000008">
    <property type="protein sequence ID" value="MFC6237457.1"/>
    <property type="molecule type" value="Genomic_DNA"/>
</dbReference>
<accession>A0ABW1T0U5</accession>
<protein>
    <submittedName>
        <fullName evidence="2">Uncharacterized protein</fullName>
    </submittedName>
</protein>
<gene>
    <name evidence="2" type="ORF">ACFQGU_06180</name>
</gene>
<evidence type="ECO:0000256" key="1">
    <source>
        <dbReference type="SAM" id="MobiDB-lite"/>
    </source>
</evidence>
<name>A0ABW1T0U5_9ACTN</name>
<evidence type="ECO:0000313" key="2">
    <source>
        <dbReference type="EMBL" id="MFC6237457.1"/>
    </source>
</evidence>
<evidence type="ECO:0000313" key="3">
    <source>
        <dbReference type="Proteomes" id="UP001596138"/>
    </source>
</evidence>
<proteinExistence type="predicted"/>
<keyword evidence="3" id="KW-1185">Reference proteome</keyword>
<dbReference type="RefSeq" id="WP_386764770.1">
    <property type="nucleotide sequence ID" value="NZ_JBHSTI010000008.1"/>
</dbReference>
<feature type="region of interest" description="Disordered" evidence="1">
    <location>
        <begin position="1"/>
        <end position="20"/>
    </location>
</feature>
<comment type="caution">
    <text evidence="2">The sequence shown here is derived from an EMBL/GenBank/DDBJ whole genome shotgun (WGS) entry which is preliminary data.</text>
</comment>
<organism evidence="2 3">
    <name type="scientific">Longivirga aurantiaca</name>
    <dbReference type="NCBI Taxonomy" id="1837743"/>
    <lineage>
        <taxon>Bacteria</taxon>
        <taxon>Bacillati</taxon>
        <taxon>Actinomycetota</taxon>
        <taxon>Actinomycetes</taxon>
        <taxon>Sporichthyales</taxon>
        <taxon>Sporichthyaceae</taxon>
        <taxon>Longivirga</taxon>
    </lineage>
</organism>
<sequence>MSSTAGPNPLPRPEARPDALLARLSTEPGQLPAWRPPVRLVGWLELLRRARPAFA</sequence>
<dbReference type="Proteomes" id="UP001596138">
    <property type="component" value="Unassembled WGS sequence"/>
</dbReference>